<evidence type="ECO:0000313" key="3">
    <source>
        <dbReference type="Proteomes" id="UP000292209"/>
    </source>
</evidence>
<evidence type="ECO:0000256" key="1">
    <source>
        <dbReference type="SAM" id="Phobius"/>
    </source>
</evidence>
<evidence type="ECO:0000313" key="2">
    <source>
        <dbReference type="EMBL" id="RZS95560.1"/>
    </source>
</evidence>
<dbReference type="Proteomes" id="UP000292209">
    <property type="component" value="Unassembled WGS sequence"/>
</dbReference>
<sequence length="45" mass="5212">MKLTIFTSSWDVIGLSIQLINLTLLILIAYGIFKLWKKLVNSKKF</sequence>
<accession>A0A4Q7P7U6</accession>
<keyword evidence="1" id="KW-0812">Transmembrane</keyword>
<name>A0A4Q7P7U6_9BACT</name>
<reference evidence="2 3" key="1">
    <citation type="submission" date="2019-02" db="EMBL/GenBank/DDBJ databases">
        <title>Genomic Encyclopedia of Archaeal and Bacterial Type Strains, Phase II (KMG-II): from individual species to whole genera.</title>
        <authorList>
            <person name="Goeker M."/>
        </authorList>
    </citation>
    <scope>NUCLEOTIDE SEQUENCE [LARGE SCALE GENOMIC DNA]</scope>
    <source>
        <strain evidence="2 3">DSM 21411</strain>
    </source>
</reference>
<proteinExistence type="predicted"/>
<gene>
    <name evidence="2" type="ORF">BC751_1094</name>
</gene>
<keyword evidence="1" id="KW-0472">Membrane</keyword>
<dbReference type="AlphaFoldDB" id="A0A4Q7P7U6"/>
<dbReference type="EMBL" id="SGXG01000001">
    <property type="protein sequence ID" value="RZS95560.1"/>
    <property type="molecule type" value="Genomic_DNA"/>
</dbReference>
<comment type="caution">
    <text evidence="2">The sequence shown here is derived from an EMBL/GenBank/DDBJ whole genome shotgun (WGS) entry which is preliminary data.</text>
</comment>
<keyword evidence="3" id="KW-1185">Reference proteome</keyword>
<feature type="transmembrane region" description="Helical" evidence="1">
    <location>
        <begin position="12"/>
        <end position="33"/>
    </location>
</feature>
<organism evidence="2 3">
    <name type="scientific">Cecembia calidifontis</name>
    <dbReference type="NCBI Taxonomy" id="1187080"/>
    <lineage>
        <taxon>Bacteria</taxon>
        <taxon>Pseudomonadati</taxon>
        <taxon>Bacteroidota</taxon>
        <taxon>Cytophagia</taxon>
        <taxon>Cytophagales</taxon>
        <taxon>Cyclobacteriaceae</taxon>
        <taxon>Cecembia</taxon>
    </lineage>
</organism>
<keyword evidence="1" id="KW-1133">Transmembrane helix</keyword>
<protein>
    <submittedName>
        <fullName evidence="2">Uncharacterized protein</fullName>
    </submittedName>
</protein>